<dbReference type="InterPro" id="IPR019351">
    <property type="entry name" value="DUF2039"/>
</dbReference>
<evidence type="ECO:0000313" key="2">
    <source>
        <dbReference type="EMBL" id="CAF4476965.1"/>
    </source>
</evidence>
<dbReference type="EMBL" id="CAJOBC010101980">
    <property type="protein sequence ID" value="CAF4476965.1"/>
    <property type="molecule type" value="Genomic_DNA"/>
</dbReference>
<dbReference type="OrthoDB" id="250548at2759"/>
<dbReference type="Pfam" id="PF10217">
    <property type="entry name" value="DUF2039"/>
    <property type="match status" value="1"/>
</dbReference>
<protein>
    <submittedName>
        <fullName evidence="1">Uncharacterized protein</fullName>
    </submittedName>
</protein>
<dbReference type="EMBL" id="CAJNOQ010035583">
    <property type="protein sequence ID" value="CAF1600174.1"/>
    <property type="molecule type" value="Genomic_DNA"/>
</dbReference>
<dbReference type="Proteomes" id="UP000663829">
    <property type="component" value="Unassembled WGS sequence"/>
</dbReference>
<organism evidence="1 3">
    <name type="scientific">Didymodactylos carnosus</name>
    <dbReference type="NCBI Taxonomy" id="1234261"/>
    <lineage>
        <taxon>Eukaryota</taxon>
        <taxon>Metazoa</taxon>
        <taxon>Spiralia</taxon>
        <taxon>Gnathifera</taxon>
        <taxon>Rotifera</taxon>
        <taxon>Eurotatoria</taxon>
        <taxon>Bdelloidea</taxon>
        <taxon>Philodinida</taxon>
        <taxon>Philodinidae</taxon>
        <taxon>Didymodactylos</taxon>
    </lineage>
</organism>
<evidence type="ECO:0000313" key="1">
    <source>
        <dbReference type="EMBL" id="CAF1600174.1"/>
    </source>
</evidence>
<sequence length="134" mass="15881">MSSEKGNLSRVRKQKFQNSFKYKNDLHDTSHTIKHINALELKGLCEHCRNVIQWKIEFRKYKPLSQAKKCVRCLQRTVLRAYYIVCDDCGINYSLCCKCGQTNNDIERPVPEVVEVREQAEFELDIKSLRERQR</sequence>
<comment type="caution">
    <text evidence="1">The sequence shown here is derived from an EMBL/GenBank/DDBJ whole genome shotgun (WGS) entry which is preliminary data.</text>
</comment>
<dbReference type="PANTHER" id="PTHR22876">
    <property type="entry name" value="ZGC:101016"/>
    <property type="match status" value="1"/>
</dbReference>
<keyword evidence="3" id="KW-1185">Reference proteome</keyword>
<dbReference type="PANTHER" id="PTHR22876:SF5">
    <property type="entry name" value="CHROMOSOME 9 OPEN READING FRAME 85"/>
    <property type="match status" value="1"/>
</dbReference>
<name>A0A816AQX2_9BILA</name>
<accession>A0A816AQX2</accession>
<evidence type="ECO:0000313" key="3">
    <source>
        <dbReference type="Proteomes" id="UP000663829"/>
    </source>
</evidence>
<feature type="non-terminal residue" evidence="1">
    <location>
        <position position="1"/>
    </location>
</feature>
<proteinExistence type="predicted"/>
<gene>
    <name evidence="1" type="ORF">GPM918_LOCUS42380</name>
    <name evidence="2" type="ORF">SRO942_LOCUS43602</name>
</gene>
<dbReference type="AlphaFoldDB" id="A0A816AQX2"/>
<reference evidence="1" key="1">
    <citation type="submission" date="2021-02" db="EMBL/GenBank/DDBJ databases">
        <authorList>
            <person name="Nowell W R."/>
        </authorList>
    </citation>
    <scope>NUCLEOTIDE SEQUENCE</scope>
</reference>
<dbReference type="Proteomes" id="UP000681722">
    <property type="component" value="Unassembled WGS sequence"/>
</dbReference>